<feature type="non-terminal residue" evidence="1">
    <location>
        <position position="65"/>
    </location>
</feature>
<evidence type="ECO:0000313" key="1">
    <source>
        <dbReference type="EMBL" id="CAG8850512.1"/>
    </source>
</evidence>
<reference evidence="1 2" key="1">
    <citation type="submission" date="2021-06" db="EMBL/GenBank/DDBJ databases">
        <authorList>
            <person name="Kallberg Y."/>
            <person name="Tangrot J."/>
            <person name="Rosling A."/>
        </authorList>
    </citation>
    <scope>NUCLEOTIDE SEQUENCE [LARGE SCALE GENOMIC DNA]</scope>
    <source>
        <strain evidence="1 2">120-4 pot B 10/14</strain>
    </source>
</reference>
<keyword evidence="2" id="KW-1185">Reference proteome</keyword>
<protein>
    <submittedName>
        <fullName evidence="1">8651_t:CDS:1</fullName>
    </submittedName>
</protein>
<gene>
    <name evidence="1" type="ORF">GMARGA_LOCUS40248</name>
</gene>
<dbReference type="Proteomes" id="UP000789901">
    <property type="component" value="Unassembled WGS sequence"/>
</dbReference>
<sequence>QQSLTKKLSKRISTSQQKASCLYKSKTSQEWDLAKFLEAIELDEHKNIIFPKLISSQPLLKKVCS</sequence>
<dbReference type="EMBL" id="CAJVQB010101439">
    <property type="protein sequence ID" value="CAG8850512.1"/>
    <property type="molecule type" value="Genomic_DNA"/>
</dbReference>
<organism evidence="1 2">
    <name type="scientific">Gigaspora margarita</name>
    <dbReference type="NCBI Taxonomy" id="4874"/>
    <lineage>
        <taxon>Eukaryota</taxon>
        <taxon>Fungi</taxon>
        <taxon>Fungi incertae sedis</taxon>
        <taxon>Mucoromycota</taxon>
        <taxon>Glomeromycotina</taxon>
        <taxon>Glomeromycetes</taxon>
        <taxon>Diversisporales</taxon>
        <taxon>Gigasporaceae</taxon>
        <taxon>Gigaspora</taxon>
    </lineage>
</organism>
<evidence type="ECO:0000313" key="2">
    <source>
        <dbReference type="Proteomes" id="UP000789901"/>
    </source>
</evidence>
<accession>A0ABN7X957</accession>
<feature type="non-terminal residue" evidence="1">
    <location>
        <position position="1"/>
    </location>
</feature>
<name>A0ABN7X957_GIGMA</name>
<proteinExistence type="predicted"/>
<comment type="caution">
    <text evidence="1">The sequence shown here is derived from an EMBL/GenBank/DDBJ whole genome shotgun (WGS) entry which is preliminary data.</text>
</comment>